<sequence length="109" mass="11766">MLCFFTFSGLTIQTTNKAALPDTTLVAGFVNRVSKSLSYKAAVKTAKRNNCSTLISGDISLPALSFLHSLEADISIKKTSKLFIPGRLVKRALFNQAFKPDLGDADSPL</sequence>
<keyword evidence="2" id="KW-1185">Reference proteome</keyword>
<gene>
    <name evidence="1" type="ORF">SAMN05192573_10622</name>
</gene>
<evidence type="ECO:0000313" key="1">
    <source>
        <dbReference type="EMBL" id="SDG98754.1"/>
    </source>
</evidence>
<dbReference type="Proteomes" id="UP000199705">
    <property type="component" value="Unassembled WGS sequence"/>
</dbReference>
<evidence type="ECO:0000313" key="2">
    <source>
        <dbReference type="Proteomes" id="UP000199705"/>
    </source>
</evidence>
<proteinExistence type="predicted"/>
<dbReference type="EMBL" id="FNCG01000006">
    <property type="protein sequence ID" value="SDG98754.1"/>
    <property type="molecule type" value="Genomic_DNA"/>
</dbReference>
<reference evidence="2" key="1">
    <citation type="submission" date="2016-10" db="EMBL/GenBank/DDBJ databases">
        <authorList>
            <person name="Varghese N."/>
            <person name="Submissions S."/>
        </authorList>
    </citation>
    <scope>NUCLEOTIDE SEQUENCE [LARGE SCALE GENOMIC DNA]</scope>
    <source>
        <strain evidence="2">Gh-67</strain>
    </source>
</reference>
<dbReference type="AlphaFoldDB" id="A0A1G7YQR9"/>
<organism evidence="1 2">
    <name type="scientific">Mucilaginibacter gossypii</name>
    <dbReference type="NCBI Taxonomy" id="551996"/>
    <lineage>
        <taxon>Bacteria</taxon>
        <taxon>Pseudomonadati</taxon>
        <taxon>Bacteroidota</taxon>
        <taxon>Sphingobacteriia</taxon>
        <taxon>Sphingobacteriales</taxon>
        <taxon>Sphingobacteriaceae</taxon>
        <taxon>Mucilaginibacter</taxon>
    </lineage>
</organism>
<accession>A0A1G7YQR9</accession>
<protein>
    <submittedName>
        <fullName evidence="1">Uncharacterized protein</fullName>
    </submittedName>
</protein>
<name>A0A1G7YQR9_9SPHI</name>